<proteinExistence type="predicted"/>
<dbReference type="InterPro" id="IPR014756">
    <property type="entry name" value="Ig_E-set"/>
</dbReference>
<dbReference type="SUPFAM" id="SSF81296">
    <property type="entry name" value="E set domains"/>
    <property type="match status" value="3"/>
</dbReference>
<dbReference type="Gene3D" id="2.60.40.10">
    <property type="entry name" value="Immunoglobulins"/>
    <property type="match status" value="5"/>
</dbReference>
<dbReference type="InterPro" id="IPR013783">
    <property type="entry name" value="Ig-like_fold"/>
</dbReference>
<evidence type="ECO:0000313" key="4">
    <source>
        <dbReference type="Proteomes" id="UP000469452"/>
    </source>
</evidence>
<dbReference type="EMBL" id="VJMI01004922">
    <property type="protein sequence ID" value="KAF0771221.1"/>
    <property type="molecule type" value="Genomic_DNA"/>
</dbReference>
<comment type="caution">
    <text evidence="3">The sequence shown here is derived from an EMBL/GenBank/DDBJ whole genome shotgun (WGS) entry which is preliminary data.</text>
</comment>
<dbReference type="Pfam" id="PF01833">
    <property type="entry name" value="TIG"/>
    <property type="match status" value="1"/>
</dbReference>
<accession>A0A6A5AU72</accession>
<protein>
    <recommendedName>
        <fullName evidence="2">IPT/TIG domain-containing protein</fullName>
    </recommendedName>
</protein>
<dbReference type="CDD" id="cd00102">
    <property type="entry name" value="IPT"/>
    <property type="match status" value="1"/>
</dbReference>
<feature type="non-terminal residue" evidence="3">
    <location>
        <position position="490"/>
    </location>
</feature>
<keyword evidence="1" id="KW-0732">Signal</keyword>
<name>A0A6A5AU72_APHAT</name>
<dbReference type="Proteomes" id="UP000469452">
    <property type="component" value="Unassembled WGS sequence"/>
</dbReference>
<dbReference type="InterPro" id="IPR002909">
    <property type="entry name" value="IPT_dom"/>
</dbReference>
<evidence type="ECO:0000256" key="1">
    <source>
        <dbReference type="ARBA" id="ARBA00022729"/>
    </source>
</evidence>
<sequence length="490" mass="52232">MELSVNGVDFEALPTHVYIRPERMQVFEITPAYAMVNTSQQVMVTGRGFELCHQQHRGAFCTCAFGKVSTVAQYISRTVLTCDAPRAFVGEAVPFALIANGTIVPTSGSAGLTFAVVHSTVDAIYPLSGLARGGAVINVRGYDLDPRLGCWFDDKIFVPATVLNSTWLQCVAPARRTTSTVSLAIVLSLDRQQIPPAVNFTYVDTPIVTQMSPPAISDMGSRTVSLVVQSFVTGMDWSCRFETSSGHNFAAPGVWYAENSTFACNVPNIKSSTAVLVHLVLNGNEIIGTGWQVDILASNTLMSVVPTLIPRDIGVPVVVQTTFVIPPSVSLQCNFIGPNTTAYTVPALAVSTTSVACDSPQFALAGTATLTLGMYGQAYSTNALSINEVHCVAPPSIIAGMVDVSVTLNGLYFDPLSLQYEYLPEWHIRTVTPSNAPISGGTAIQILLASATSFNESVSCSFEHGGIVPARTLSNDTIECVTPPFDRPTS</sequence>
<feature type="domain" description="IPT/TIG" evidence="2">
    <location>
        <begin position="120"/>
        <end position="202"/>
    </location>
</feature>
<gene>
    <name evidence="3" type="ORF">AaE_002470</name>
</gene>
<dbReference type="PANTHER" id="PTHR46769:SF2">
    <property type="entry name" value="FIBROCYSTIN-L ISOFORM 2 PRECURSOR-RELATED"/>
    <property type="match status" value="1"/>
</dbReference>
<evidence type="ECO:0000259" key="2">
    <source>
        <dbReference type="Pfam" id="PF01833"/>
    </source>
</evidence>
<dbReference type="AlphaFoldDB" id="A0A6A5AU72"/>
<dbReference type="InterPro" id="IPR052387">
    <property type="entry name" value="Fibrocystin"/>
</dbReference>
<evidence type="ECO:0000313" key="3">
    <source>
        <dbReference type="EMBL" id="KAF0771221.1"/>
    </source>
</evidence>
<organism evidence="3 4">
    <name type="scientific">Aphanomyces astaci</name>
    <name type="common">Crayfish plague agent</name>
    <dbReference type="NCBI Taxonomy" id="112090"/>
    <lineage>
        <taxon>Eukaryota</taxon>
        <taxon>Sar</taxon>
        <taxon>Stramenopiles</taxon>
        <taxon>Oomycota</taxon>
        <taxon>Saprolegniomycetes</taxon>
        <taxon>Saprolegniales</taxon>
        <taxon>Verrucalvaceae</taxon>
        <taxon>Aphanomyces</taxon>
    </lineage>
</organism>
<dbReference type="PANTHER" id="PTHR46769">
    <property type="entry name" value="POLYCYSTIC KIDNEY AND HEPATIC DISEASE 1 (AUTOSOMAL RECESSIVE)-LIKE 1"/>
    <property type="match status" value="1"/>
</dbReference>
<reference evidence="3 4" key="1">
    <citation type="submission" date="2019-06" db="EMBL/GenBank/DDBJ databases">
        <title>Genomics analysis of Aphanomyces spp. identifies a new class of oomycete effector associated with host adaptation.</title>
        <authorList>
            <person name="Gaulin E."/>
        </authorList>
    </citation>
    <scope>NUCLEOTIDE SEQUENCE [LARGE SCALE GENOMIC DNA]</scope>
    <source>
        <strain evidence="3 4">E</strain>
    </source>
</reference>